<evidence type="ECO:0000256" key="5">
    <source>
        <dbReference type="ARBA" id="ARBA00022695"/>
    </source>
</evidence>
<dbReference type="FunFam" id="2.40.40.20:FF:000019">
    <property type="entry name" value="DNA-directed RNA polymerase II subunit RPB1"/>
    <property type="match status" value="1"/>
</dbReference>
<dbReference type="Gene3D" id="2.40.40.20">
    <property type="match status" value="1"/>
</dbReference>
<protein>
    <recommendedName>
        <fullName evidence="2">DNA-directed RNA polymerase</fullName>
        <ecNumber evidence="2">2.7.7.6</ecNumber>
    </recommendedName>
</protein>
<reference evidence="8" key="1">
    <citation type="journal article" date="2020" name="Nature">
        <title>Giant virus diversity and host interactions through global metagenomics.</title>
        <authorList>
            <person name="Schulz F."/>
            <person name="Roux S."/>
            <person name="Paez-Espino D."/>
            <person name="Jungbluth S."/>
            <person name="Walsh D.A."/>
            <person name="Denef V.J."/>
            <person name="McMahon K.D."/>
            <person name="Konstantinidis K.T."/>
            <person name="Eloe-Fadrosh E.A."/>
            <person name="Kyrpides N.C."/>
            <person name="Woyke T."/>
        </authorList>
    </citation>
    <scope>NUCLEOTIDE SEQUENCE</scope>
    <source>
        <strain evidence="8">GVMAG-M-3300010158-55</strain>
    </source>
</reference>
<dbReference type="Gene3D" id="4.10.860.120">
    <property type="entry name" value="RNA polymerase II, clamp domain"/>
    <property type="match status" value="1"/>
</dbReference>
<dbReference type="Pfam" id="PF00623">
    <property type="entry name" value="RNA_pol_Rpb1_2"/>
    <property type="match status" value="1"/>
</dbReference>
<dbReference type="InterPro" id="IPR007066">
    <property type="entry name" value="RNA_pol_Rpb1_3"/>
</dbReference>
<dbReference type="Pfam" id="PF04997">
    <property type="entry name" value="RNA_pol_Rpb1_1"/>
    <property type="match status" value="1"/>
</dbReference>
<dbReference type="InterPro" id="IPR044893">
    <property type="entry name" value="RNA_pol_Rpb1_clamp_domain"/>
</dbReference>
<name>A0A6C0B9P4_9ZZZZ</name>
<organism evidence="8">
    <name type="scientific">viral metagenome</name>
    <dbReference type="NCBI Taxonomy" id="1070528"/>
    <lineage>
        <taxon>unclassified sequences</taxon>
        <taxon>metagenomes</taxon>
        <taxon>organismal metagenomes</taxon>
    </lineage>
</organism>
<dbReference type="Pfam" id="PF04983">
    <property type="entry name" value="RNA_pol_Rpb1_3"/>
    <property type="match status" value="1"/>
</dbReference>
<dbReference type="PANTHER" id="PTHR19376:SF37">
    <property type="entry name" value="DNA-DIRECTED RNA POLYMERASE II SUBUNIT RPB1"/>
    <property type="match status" value="1"/>
</dbReference>
<dbReference type="Gene3D" id="3.30.1490.180">
    <property type="entry name" value="RNA polymerase ii"/>
    <property type="match status" value="1"/>
</dbReference>
<keyword evidence="5" id="KW-0548">Nucleotidyltransferase</keyword>
<dbReference type="Gene3D" id="1.10.274.100">
    <property type="entry name" value="RNA polymerase Rpb1, domain 3"/>
    <property type="match status" value="1"/>
</dbReference>
<dbReference type="Gene3D" id="6.20.50.80">
    <property type="match status" value="1"/>
</dbReference>
<dbReference type="GO" id="GO:0003677">
    <property type="term" value="F:DNA binding"/>
    <property type="evidence" value="ECO:0007669"/>
    <property type="project" value="InterPro"/>
</dbReference>
<dbReference type="InterPro" id="IPR042102">
    <property type="entry name" value="RNA_pol_Rpb1_3_sf"/>
</dbReference>
<dbReference type="InterPro" id="IPR000722">
    <property type="entry name" value="RNA_pol_asu"/>
</dbReference>
<dbReference type="InterPro" id="IPR007081">
    <property type="entry name" value="RNA_pol_Rpb1_5"/>
</dbReference>
<dbReference type="Gene3D" id="1.10.132.30">
    <property type="match status" value="1"/>
</dbReference>
<dbReference type="GO" id="GO:0005665">
    <property type="term" value="C:RNA polymerase II, core complex"/>
    <property type="evidence" value="ECO:0007669"/>
    <property type="project" value="TreeGrafter"/>
</dbReference>
<evidence type="ECO:0000256" key="6">
    <source>
        <dbReference type="ARBA" id="ARBA00023163"/>
    </source>
</evidence>
<dbReference type="Gene3D" id="1.10.150.390">
    <property type="match status" value="1"/>
</dbReference>
<evidence type="ECO:0000256" key="4">
    <source>
        <dbReference type="ARBA" id="ARBA00022679"/>
    </source>
</evidence>
<keyword evidence="6" id="KW-0804">Transcription</keyword>
<dbReference type="EMBL" id="MN739094">
    <property type="protein sequence ID" value="QHS88183.1"/>
    <property type="molecule type" value="Genomic_DNA"/>
</dbReference>
<dbReference type="InterPro" id="IPR007073">
    <property type="entry name" value="RNA_pol_Rpb1_7"/>
</dbReference>
<dbReference type="Pfam" id="PF04992">
    <property type="entry name" value="RNA_pol_Rpb1_6"/>
    <property type="match status" value="1"/>
</dbReference>
<dbReference type="GO" id="GO:0003899">
    <property type="term" value="F:DNA-directed RNA polymerase activity"/>
    <property type="evidence" value="ECO:0007669"/>
    <property type="project" value="UniProtKB-EC"/>
</dbReference>
<evidence type="ECO:0000256" key="3">
    <source>
        <dbReference type="ARBA" id="ARBA00022478"/>
    </source>
</evidence>
<dbReference type="InterPro" id="IPR045867">
    <property type="entry name" value="DNA-dir_RpoC_beta_prime"/>
</dbReference>
<dbReference type="InterPro" id="IPR038120">
    <property type="entry name" value="Rpb1_funnel_sf"/>
</dbReference>
<comment type="similarity">
    <text evidence="1">Belongs to the RNA polymerase beta' chain family.</text>
</comment>
<dbReference type="Pfam" id="PF05000">
    <property type="entry name" value="RNA_pol_Rpb1_4"/>
    <property type="match status" value="1"/>
</dbReference>
<proteinExistence type="inferred from homology"/>
<dbReference type="Gene3D" id="6.10.250.2940">
    <property type="match status" value="1"/>
</dbReference>
<dbReference type="SMART" id="SM00663">
    <property type="entry name" value="RPOLA_N"/>
    <property type="match status" value="1"/>
</dbReference>
<keyword evidence="3" id="KW-0240">DNA-directed RNA polymerase</keyword>
<feature type="domain" description="RNA polymerase N-terminal" evidence="7">
    <location>
        <begin position="212"/>
        <end position="516"/>
    </location>
</feature>
<dbReference type="GO" id="GO:0006351">
    <property type="term" value="P:DNA-templated transcription"/>
    <property type="evidence" value="ECO:0007669"/>
    <property type="project" value="InterPro"/>
</dbReference>
<accession>A0A6C0B9P4</accession>
<sequence>MSNLVQDAKILGIQFSILSPEEIRKASVVKITNRDTYINNKPVPNGLFDARMGTIEPGPICPTDGLDHIQCPGYFGHIELARPVFFIQYLDTVVSVIKMICIRCSKILLDKHKYNYLLQFPNEKRWKKVQDLCSGIKRCGENDNGCGCIQPIKYKREGIATIVAEWAKMKNVEDDATTNMKIPPEMFIKIFSKISDEDVSFMGLSPIWSHPSWMICSVLPVPPPAVRPSVKQDSSQRSEDDLSHLLVQIIKTNKALQEKMEIKNVSAGQLDDYHTLLQYYIASMVDNKIPNAKPAQQRSGRAFKSIKDRLNGKTGRLRGNLMGKRVDFSARSVITPDPNLSIRELGVPIKIAKNMTKPVVVNSRNIHALTELVLNGPDNYPGAKLIEKKNSIFKSLKYANRTLIKLEIGDVVHRHMMDGDVILFNRQPTLHRMSMMGHKVRIMYKGDTFRMNVGDTKPYNADFDGDEMNLHMPQSLETETELRHLAAVPYQIVSPASSSPIIGIFQDSLIGAYLFSQEEREFSPLHAMALLNKCNHIDPDIFTSKKITNYHILSMIIPAMSITSGVTIKNGKYIKGQMNKGMLGGNSNGLIHRIYNDFGHIQTCDFIDNLQYIVNEYMKTHSFSVGISDLYLPYNDGRSVKEDIKSKIYEYYTKVSRLIQSVHVNEFKNDTGKTNLEEFEFQVNGLLGKANQESTKIGTDALDKSNRFKGMVDSGSKGSDVNISQMVACLGPQQIDGKRIEYGYDDRTLPHFTKYDDRPDARGFVASSFIEGLSPIEFFFHAMGGRIGLIDTAVKTSTTGYIQRRLIKALEDCITGYDGTVRNSKNKIMQFKYGDDNIDPTKVETQTIQLCGYKQEQVYAHFHTNLEEFASIFDVDTFQRYQEQQMECKQHSEHLIEFMIGIRDSIIKNVFNYVSEKTYKVLLPVNFAHIIQNIKNQVNASKDSSLDITPLEIYKLTDSYFKKLNSLGPYAPTILFKILYDFNLSPRELIVAHHMNKASIVLLLENIVLHYKQALVNPGEMVGIIAAQSCGEPTTQMTLNTFHFAGVASKTNVTLGVPRIEEILSLSTNIKQPSDTIYLKEFEQHDLERAKTLISMIEHTRLIDIVHSASILFEKNSRDTKLIQRCMDIDSILDGCTTQTDKQYSTDSKWVIRLVLDKEKMFTKKITMDDINFILKQQYTREIECIYTDYNEDELIFRIQLLTKINKKNVFKDLDDMYRLKSMQEHILNNTILRGIKYVDKINFREIKNIVAKEHGNMVIKEDDKKMYVLDTVGSNLMDILGLDYIDSTKTYSNDIREMFHVLGIEAARESILNEFKYVISASGGSTINDHHLSLLCDRMTCNSKLIAISRHGINNDDIGPIAKASFEETPEMLLKAAMFAEFDTARGVSCNVMLGQPGLYGTNAFDVMTDIDQLQQTEIHNEREENSFHLDSSKCDTIEIKENLGTISDVKENKDFSEMTYVLDL</sequence>
<dbReference type="Gene3D" id="3.30.1360.140">
    <property type="match status" value="1"/>
</dbReference>
<dbReference type="SUPFAM" id="SSF64484">
    <property type="entry name" value="beta and beta-prime subunits of DNA dependent RNA-polymerase"/>
    <property type="match status" value="1"/>
</dbReference>
<dbReference type="Pfam" id="PF04998">
    <property type="entry name" value="RNA_pol_Rpb1_5"/>
    <property type="match status" value="1"/>
</dbReference>
<keyword evidence="4" id="KW-0808">Transferase</keyword>
<dbReference type="InterPro" id="IPR007080">
    <property type="entry name" value="RNA_pol_Rpb1_1"/>
</dbReference>
<dbReference type="InterPro" id="IPR007083">
    <property type="entry name" value="RNA_pol_Rpb1_4"/>
</dbReference>
<dbReference type="InterPro" id="IPR006592">
    <property type="entry name" value="RNA_pol_N"/>
</dbReference>
<dbReference type="EC" id="2.7.7.6" evidence="2"/>
<evidence type="ECO:0000256" key="1">
    <source>
        <dbReference type="ARBA" id="ARBA00006460"/>
    </source>
</evidence>
<dbReference type="InterPro" id="IPR038593">
    <property type="entry name" value="RNA_pol_Rpb1_7_sf"/>
</dbReference>
<evidence type="ECO:0000259" key="7">
    <source>
        <dbReference type="SMART" id="SM00663"/>
    </source>
</evidence>
<dbReference type="PANTHER" id="PTHR19376">
    <property type="entry name" value="DNA-DIRECTED RNA POLYMERASE"/>
    <property type="match status" value="1"/>
</dbReference>
<dbReference type="Pfam" id="PF04990">
    <property type="entry name" value="RNA_pol_Rpb1_7"/>
    <property type="match status" value="1"/>
</dbReference>
<evidence type="ECO:0000256" key="2">
    <source>
        <dbReference type="ARBA" id="ARBA00012418"/>
    </source>
</evidence>
<evidence type="ECO:0000313" key="8">
    <source>
        <dbReference type="EMBL" id="QHS88183.1"/>
    </source>
</evidence>
<dbReference type="InterPro" id="IPR007075">
    <property type="entry name" value="RNA_pol_Rpb1_6"/>
</dbReference>